<dbReference type="GO" id="GO:0003677">
    <property type="term" value="F:DNA binding"/>
    <property type="evidence" value="ECO:0007669"/>
    <property type="project" value="UniProtKB-UniRule"/>
</dbReference>
<evidence type="ECO:0000256" key="2">
    <source>
        <dbReference type="ARBA" id="ARBA00023125"/>
    </source>
</evidence>
<protein>
    <submittedName>
        <fullName evidence="6">Integrase</fullName>
    </submittedName>
</protein>
<dbReference type="AlphaFoldDB" id="A0A923S8H8"/>
<dbReference type="EMBL" id="JACOQI010000022">
    <property type="protein sequence ID" value="MBC5771829.1"/>
    <property type="molecule type" value="Genomic_DNA"/>
</dbReference>
<dbReference type="InterPro" id="IPR010998">
    <property type="entry name" value="Integrase_recombinase_N"/>
</dbReference>
<sequence length="237" mass="27548">MQKENKLTVGQWCDYWFTANRRKWNGNTEGGYRNLIYSHILPGIGSVALSDLTEQVVTDFYNSLRSQGLGARSVWCVHLLLRRCMDEAAQDQLIPCNPVRLCQESKTEEYKTTPLRLGQLQRYLNAAEQLGVLPIIYTGLSSGLRQCELITLSWADFHIRYKYILKGQRLLTLNDKTALLLERIPETNSPHVFLNAKTRAPYKLHEFYYLHKKILKQARLPWVAFRDLQRQCMEVGI</sequence>
<evidence type="ECO:0000256" key="4">
    <source>
        <dbReference type="PROSITE-ProRule" id="PRU01248"/>
    </source>
</evidence>
<dbReference type="Pfam" id="PF14659">
    <property type="entry name" value="Phage_int_SAM_3"/>
    <property type="match status" value="1"/>
</dbReference>
<comment type="caution">
    <text evidence="6">The sequence shown here is derived from an EMBL/GenBank/DDBJ whole genome shotgun (WGS) entry which is preliminary data.</text>
</comment>
<feature type="domain" description="Core-binding (CB)" evidence="5">
    <location>
        <begin position="7"/>
        <end position="89"/>
    </location>
</feature>
<gene>
    <name evidence="6" type="ORF">H8Z83_16150</name>
</gene>
<dbReference type="InterPro" id="IPR011010">
    <property type="entry name" value="DNA_brk_join_enz"/>
</dbReference>
<keyword evidence="7" id="KW-1185">Reference proteome</keyword>
<comment type="similarity">
    <text evidence="1">Belongs to the 'phage' integrase family.</text>
</comment>
<proteinExistence type="inferred from homology"/>
<reference evidence="6" key="1">
    <citation type="submission" date="2020-08" db="EMBL/GenBank/DDBJ databases">
        <title>Genome public.</title>
        <authorList>
            <person name="Liu C."/>
            <person name="Sun Q."/>
        </authorList>
    </citation>
    <scope>NUCLEOTIDE SEQUENCE</scope>
    <source>
        <strain evidence="6">BX15</strain>
    </source>
</reference>
<dbReference type="Gene3D" id="1.10.150.130">
    <property type="match status" value="1"/>
</dbReference>
<dbReference type="InterPro" id="IPR004107">
    <property type="entry name" value="Integrase_SAM-like_N"/>
</dbReference>
<dbReference type="InterPro" id="IPR044068">
    <property type="entry name" value="CB"/>
</dbReference>
<evidence type="ECO:0000256" key="3">
    <source>
        <dbReference type="ARBA" id="ARBA00023172"/>
    </source>
</evidence>
<dbReference type="PROSITE" id="PS51900">
    <property type="entry name" value="CB"/>
    <property type="match status" value="1"/>
</dbReference>
<dbReference type="GO" id="GO:0006310">
    <property type="term" value="P:DNA recombination"/>
    <property type="evidence" value="ECO:0007669"/>
    <property type="project" value="UniProtKB-KW"/>
</dbReference>
<dbReference type="Proteomes" id="UP000620327">
    <property type="component" value="Unassembled WGS sequence"/>
</dbReference>
<dbReference type="Gene3D" id="1.10.443.10">
    <property type="entry name" value="Intergrase catalytic core"/>
    <property type="match status" value="1"/>
</dbReference>
<dbReference type="GO" id="GO:0015074">
    <property type="term" value="P:DNA integration"/>
    <property type="evidence" value="ECO:0007669"/>
    <property type="project" value="InterPro"/>
</dbReference>
<keyword evidence="3" id="KW-0233">DNA recombination</keyword>
<evidence type="ECO:0000256" key="1">
    <source>
        <dbReference type="ARBA" id="ARBA00008857"/>
    </source>
</evidence>
<dbReference type="InterPro" id="IPR013762">
    <property type="entry name" value="Integrase-like_cat_sf"/>
</dbReference>
<organism evidence="6 7">
    <name type="scientific">Dysosmobacter segnis</name>
    <dbReference type="NCBI Taxonomy" id="2763042"/>
    <lineage>
        <taxon>Bacteria</taxon>
        <taxon>Bacillati</taxon>
        <taxon>Bacillota</taxon>
        <taxon>Clostridia</taxon>
        <taxon>Eubacteriales</taxon>
        <taxon>Oscillospiraceae</taxon>
        <taxon>Dysosmobacter</taxon>
    </lineage>
</organism>
<dbReference type="SUPFAM" id="SSF56349">
    <property type="entry name" value="DNA breaking-rejoining enzymes"/>
    <property type="match status" value="1"/>
</dbReference>
<evidence type="ECO:0000313" key="6">
    <source>
        <dbReference type="EMBL" id="MBC5771829.1"/>
    </source>
</evidence>
<accession>A0A923S8H8</accession>
<evidence type="ECO:0000259" key="5">
    <source>
        <dbReference type="PROSITE" id="PS51900"/>
    </source>
</evidence>
<keyword evidence="2 4" id="KW-0238">DNA-binding</keyword>
<name>A0A923S8H8_9FIRM</name>
<evidence type="ECO:0000313" key="7">
    <source>
        <dbReference type="Proteomes" id="UP000620327"/>
    </source>
</evidence>
<dbReference type="RefSeq" id="WP_187016014.1">
    <property type="nucleotide sequence ID" value="NZ_JACOQI010000022.1"/>
</dbReference>